<dbReference type="PANTHER" id="PTHR43615">
    <property type="entry name" value="PHOSPHOENOLPYRUVATE SYNTHASE-RELATED"/>
    <property type="match status" value="1"/>
</dbReference>
<feature type="region of interest" description="Disordered" evidence="2">
    <location>
        <begin position="983"/>
        <end position="1030"/>
    </location>
</feature>
<dbReference type="InterPro" id="IPR051549">
    <property type="entry name" value="PEP_Utilizing_Enz"/>
</dbReference>
<dbReference type="Gene3D" id="3.50.30.10">
    <property type="entry name" value="Phosphohistidine domain"/>
    <property type="match status" value="1"/>
</dbReference>
<comment type="caution">
    <text evidence="5">The sequence shown here is derived from an EMBL/GenBank/DDBJ whole genome shotgun (WGS) entry which is preliminary data.</text>
</comment>
<evidence type="ECO:0008006" key="7">
    <source>
        <dbReference type="Google" id="ProtNLM"/>
    </source>
</evidence>
<dbReference type="GO" id="GO:0016301">
    <property type="term" value="F:kinase activity"/>
    <property type="evidence" value="ECO:0007669"/>
    <property type="project" value="InterPro"/>
</dbReference>
<dbReference type="Pfam" id="PF00391">
    <property type="entry name" value="PEP-utilizers"/>
    <property type="match status" value="1"/>
</dbReference>
<dbReference type="SUPFAM" id="SSF52009">
    <property type="entry name" value="Phosphohistidine domain"/>
    <property type="match status" value="1"/>
</dbReference>
<dbReference type="GO" id="GO:0005524">
    <property type="term" value="F:ATP binding"/>
    <property type="evidence" value="ECO:0007669"/>
    <property type="project" value="InterPro"/>
</dbReference>
<evidence type="ECO:0000259" key="3">
    <source>
        <dbReference type="Pfam" id="PF00391"/>
    </source>
</evidence>
<evidence type="ECO:0000256" key="1">
    <source>
        <dbReference type="ARBA" id="ARBA00007837"/>
    </source>
</evidence>
<keyword evidence="6" id="KW-1185">Reference proteome</keyword>
<evidence type="ECO:0000256" key="2">
    <source>
        <dbReference type="SAM" id="MobiDB-lite"/>
    </source>
</evidence>
<dbReference type="Proteomes" id="UP000265618">
    <property type="component" value="Unassembled WGS sequence"/>
</dbReference>
<dbReference type="InterPro" id="IPR036637">
    <property type="entry name" value="Phosphohistidine_dom_sf"/>
</dbReference>
<name>A0A9K3CP60_9EUKA</name>
<evidence type="ECO:0000313" key="5">
    <source>
        <dbReference type="EMBL" id="GIQ79780.1"/>
    </source>
</evidence>
<sequence length="1030" mass="110958">MGRNHSLAEGVDGSDPSLVALHSPPLACLVQRLVVPRTSGICFTCDPTTGNRRSICIEAVYGLGEIAMQGQVIPQRWSVGRSTVPERDMHVTTIPGPTLPEEDYLDQCRQAHERCGLEFPIKPTIPHFNVDPAPPALTNTEVVDIAKHAAALCAGLSHGKTPLDVEFVIDQEGELFCVQARPVTALLTPPGDALCLVDQTQFRYTDIKHRHCWFNFGYFQQVDGPFTPIGRSHLHQFLFRHIPGLFNSSEGRLWMDVSNFHQKGFLVFNVWLKVFSIAYPNIKVVKQTPHLGRQKREDNLSKSPASLPIWSNLHHINKARRHMQAGGKMSVSEFAQVVERRVMSAKVLMTMPLEDGLTVAGGLSALYSIPAASVLRDVLPTMIGGIKCRETGRKLVARQIGLKSLDSLSTKQRERLTPEQSAAMEAANCFDRYVPNSVGSDMQNRTMDMVQIACRHLQKHPSLRARVIDLADTCTQDMDQLSAVIEILGADPNATELIEVSGLTPATPDPEGVAAAVSRCRDQYIATYGMRGLNEFDLGNPRIYEEPTFFNAAVCIPLFARCQVMNETTPVETGPLPSETHETKGMAITTEAAGVLSHLKKGTQAVELLSKARITAQYREYPKHLLMGYFYRIRVFLLHIAGPALTQLRLIACASDLLMLTFPEVSALCKAYLDVPYASLPCTLPSSAPATPESQACLGITPPAASETPAQASPDLGDNSEEFVVAEGEVRPEEVAVDAPAPKTKAVGAKVTFDAVSTMPKGEGSVGEARAILDVVVARRKANMERFTALRVPEIINWDGEEIVAPVQEHKVPEGATEILTGVGGSPGTVRGTACVCMSPTDPLVPGCVLVVPAADPAISVLFSQCVGVVSELGSANTHGSVVAREFGLPAVAGCRRACSAIKTGDIVLVDGSNGLVTVYPPQAQPQTEVEAETEAAPEVVAPVAQPTTVPETPEPQTEVPVPEAEVSVPLPVEETPVTIEAEAQVEESPFVEPETVPAVDTEDNPHLNAGAVEGEGEDVPEAPLHNTTA</sequence>
<feature type="domain" description="Pyruvate phosphate dikinase AMP/ATP-binding" evidence="4">
    <location>
        <begin position="25"/>
        <end position="185"/>
    </location>
</feature>
<proteinExistence type="inferred from homology"/>
<feature type="domain" description="PEP-utilising enzyme mobile" evidence="3">
    <location>
        <begin position="846"/>
        <end position="915"/>
    </location>
</feature>
<organism evidence="5 6">
    <name type="scientific">Kipferlia bialata</name>
    <dbReference type="NCBI Taxonomy" id="797122"/>
    <lineage>
        <taxon>Eukaryota</taxon>
        <taxon>Metamonada</taxon>
        <taxon>Carpediemonas-like organisms</taxon>
        <taxon>Kipferlia</taxon>
    </lineage>
</organism>
<accession>A0A9K3CP60</accession>
<gene>
    <name evidence="5" type="ORF">KIPB_000479</name>
</gene>
<dbReference type="SUPFAM" id="SSF56059">
    <property type="entry name" value="Glutathione synthetase ATP-binding domain-like"/>
    <property type="match status" value="1"/>
</dbReference>
<dbReference type="Gene3D" id="3.30.470.20">
    <property type="entry name" value="ATP-grasp fold, B domain"/>
    <property type="match status" value="1"/>
</dbReference>
<dbReference type="AlphaFoldDB" id="A0A9K3CP60"/>
<protein>
    <recommendedName>
        <fullName evidence="7">Pyruvate, water dikinase</fullName>
    </recommendedName>
</protein>
<dbReference type="InterPro" id="IPR002192">
    <property type="entry name" value="PPDK_AMP/ATP-bd"/>
</dbReference>
<dbReference type="InterPro" id="IPR008279">
    <property type="entry name" value="PEP-util_enz_mobile_dom"/>
</dbReference>
<dbReference type="EMBL" id="BDIP01000054">
    <property type="protein sequence ID" value="GIQ79780.1"/>
    <property type="molecule type" value="Genomic_DNA"/>
</dbReference>
<evidence type="ECO:0000259" key="4">
    <source>
        <dbReference type="Pfam" id="PF01326"/>
    </source>
</evidence>
<comment type="similarity">
    <text evidence="1">Belongs to the PEP-utilizing enzyme family.</text>
</comment>
<evidence type="ECO:0000313" key="6">
    <source>
        <dbReference type="Proteomes" id="UP000265618"/>
    </source>
</evidence>
<dbReference type="OrthoDB" id="6123450at2759"/>
<dbReference type="Pfam" id="PF01326">
    <property type="entry name" value="PPDK_N"/>
    <property type="match status" value="1"/>
</dbReference>
<reference evidence="5 6" key="1">
    <citation type="journal article" date="2018" name="PLoS ONE">
        <title>The draft genome of Kipferlia bialata reveals reductive genome evolution in fornicate parasites.</title>
        <authorList>
            <person name="Tanifuji G."/>
            <person name="Takabayashi S."/>
            <person name="Kume K."/>
            <person name="Takagi M."/>
            <person name="Nakayama T."/>
            <person name="Kamikawa R."/>
            <person name="Inagaki Y."/>
            <person name="Hashimoto T."/>
        </authorList>
    </citation>
    <scope>NUCLEOTIDE SEQUENCE [LARGE SCALE GENOMIC DNA]</scope>
    <source>
        <strain evidence="5">NY0173</strain>
    </source>
</reference>
<dbReference type="PANTHER" id="PTHR43615:SF1">
    <property type="entry name" value="PPDK_N DOMAIN-CONTAINING PROTEIN"/>
    <property type="match status" value="1"/>
</dbReference>